<dbReference type="EMBL" id="JAPQKL010000007">
    <property type="protein sequence ID" value="KAJ5121676.1"/>
    <property type="molecule type" value="Genomic_DNA"/>
</dbReference>
<name>A0A9W9GK44_9EURO</name>
<feature type="compositionally biased region" description="Pro residues" evidence="1">
    <location>
        <begin position="392"/>
        <end position="404"/>
    </location>
</feature>
<evidence type="ECO:0000256" key="1">
    <source>
        <dbReference type="SAM" id="MobiDB-lite"/>
    </source>
</evidence>
<evidence type="ECO:0000313" key="3">
    <source>
        <dbReference type="Proteomes" id="UP001149079"/>
    </source>
</evidence>
<dbReference type="RefSeq" id="XP_056518180.1">
    <property type="nucleotide sequence ID" value="XM_056670381.1"/>
</dbReference>
<reference evidence="2" key="2">
    <citation type="journal article" date="2023" name="IMA Fungus">
        <title>Comparative genomic study of the Penicillium genus elucidates a diverse pangenome and 15 lateral gene transfer events.</title>
        <authorList>
            <person name="Petersen C."/>
            <person name="Sorensen T."/>
            <person name="Nielsen M.R."/>
            <person name="Sondergaard T.E."/>
            <person name="Sorensen J.L."/>
            <person name="Fitzpatrick D.A."/>
            <person name="Frisvad J.C."/>
            <person name="Nielsen K.L."/>
        </authorList>
    </citation>
    <scope>NUCLEOTIDE SEQUENCE</scope>
    <source>
        <strain evidence="2">IBT 22155</strain>
    </source>
</reference>
<protein>
    <submittedName>
        <fullName evidence="2">Uncharacterized protein</fullName>
    </submittedName>
</protein>
<dbReference type="OrthoDB" id="4312109at2759"/>
<dbReference type="GeneID" id="81409551"/>
<proteinExistence type="predicted"/>
<keyword evidence="3" id="KW-1185">Reference proteome</keyword>
<organism evidence="2 3">
    <name type="scientific">Penicillium bovifimosum</name>
    <dbReference type="NCBI Taxonomy" id="126998"/>
    <lineage>
        <taxon>Eukaryota</taxon>
        <taxon>Fungi</taxon>
        <taxon>Dikarya</taxon>
        <taxon>Ascomycota</taxon>
        <taxon>Pezizomycotina</taxon>
        <taxon>Eurotiomycetes</taxon>
        <taxon>Eurotiomycetidae</taxon>
        <taxon>Eurotiales</taxon>
        <taxon>Aspergillaceae</taxon>
        <taxon>Penicillium</taxon>
    </lineage>
</organism>
<feature type="compositionally biased region" description="Acidic residues" evidence="1">
    <location>
        <begin position="319"/>
        <end position="348"/>
    </location>
</feature>
<sequence>MTDTTAQPNQDVTSQSSICVIPAKEITPCRKEKIKSQSLVAMYKRAYHEDQESEGRPPTPTLFDRKSQDLQRKHQQTLNNKIKVFEYVLGDTPQVPDNTGNTETHTETHTERLKAFYRFKVLTSLLFCAQYVDNKDADSADRKVKDAMFIAQGQMSEDEILIAKCEFWHGRVEFLRGNMQLAHAHFLAANCCAMDPEEGVECMDLSFYLDVTRHGISEATRNARLLAHNEAIVAEIPFDKTANNSVSVETKRKRPIWTWKRALVEMDQLPLLRVRRPPTRAPSQLRISEERLAQELEKEHAKDHHVLGKTLAEELGFGSEDEFDSDYDSDTETRDDSEDEAYSEEGSDEGYVGSAHDATDEAAPDLPEVAEKSQAEETPTVATHAASNAARNPPPSPPPNPPRKIPNDQAMYDEPSPDSNRARFRIQCYQMGLTKSLNGKSYVRPEEPFVFGVPHEPTQQTKFTVGAFKVGLEKRARPMTIFPRQPGEIVMTPEEWGSIEKEAKEMIVTYDFLQWERNELLRVAVRGGVSWGDAY</sequence>
<gene>
    <name evidence="2" type="ORF">N7515_009637</name>
</gene>
<feature type="region of interest" description="Disordered" evidence="1">
    <location>
        <begin position="314"/>
        <end position="419"/>
    </location>
</feature>
<dbReference type="Proteomes" id="UP001149079">
    <property type="component" value="Unassembled WGS sequence"/>
</dbReference>
<evidence type="ECO:0000313" key="2">
    <source>
        <dbReference type="EMBL" id="KAJ5121676.1"/>
    </source>
</evidence>
<accession>A0A9W9GK44</accession>
<dbReference type="AlphaFoldDB" id="A0A9W9GK44"/>
<reference evidence="2" key="1">
    <citation type="submission" date="2022-11" db="EMBL/GenBank/DDBJ databases">
        <authorList>
            <person name="Petersen C."/>
        </authorList>
    </citation>
    <scope>NUCLEOTIDE SEQUENCE</scope>
    <source>
        <strain evidence="2">IBT 22155</strain>
    </source>
</reference>
<comment type="caution">
    <text evidence="2">The sequence shown here is derived from an EMBL/GenBank/DDBJ whole genome shotgun (WGS) entry which is preliminary data.</text>
</comment>